<protein>
    <recommendedName>
        <fullName evidence="16">Latrophilin Cirl</fullName>
    </recommendedName>
</protein>
<evidence type="ECO:0008006" key="16">
    <source>
        <dbReference type="Google" id="ProtNLM"/>
    </source>
</evidence>
<dbReference type="Gene3D" id="1.25.40.610">
    <property type="match status" value="1"/>
</dbReference>
<dbReference type="InterPro" id="IPR043159">
    <property type="entry name" value="Lectin_gal-bd_sf"/>
</dbReference>
<evidence type="ECO:0000256" key="1">
    <source>
        <dbReference type="ARBA" id="ARBA00004370"/>
    </source>
</evidence>
<dbReference type="SMART" id="SM00303">
    <property type="entry name" value="GPS"/>
    <property type="match status" value="1"/>
</dbReference>
<dbReference type="InterPro" id="IPR000922">
    <property type="entry name" value="Lectin_gal-bd_dom"/>
</dbReference>
<evidence type="ECO:0000256" key="8">
    <source>
        <dbReference type="SAM" id="MobiDB-lite"/>
    </source>
</evidence>
<evidence type="ECO:0000259" key="12">
    <source>
        <dbReference type="PROSITE" id="PS50227"/>
    </source>
</evidence>
<evidence type="ECO:0000256" key="6">
    <source>
        <dbReference type="ARBA" id="ARBA00023136"/>
    </source>
</evidence>
<dbReference type="PROSITE" id="PS50228">
    <property type="entry name" value="SUEL_LECTIN"/>
    <property type="match status" value="1"/>
</dbReference>
<evidence type="ECO:0000259" key="13">
    <source>
        <dbReference type="PROSITE" id="PS50228"/>
    </source>
</evidence>
<dbReference type="Pfam" id="PF16489">
    <property type="entry name" value="GAIN"/>
    <property type="match status" value="1"/>
</dbReference>
<keyword evidence="6 9" id="KW-0472">Membrane</keyword>
<dbReference type="InterPro" id="IPR057244">
    <property type="entry name" value="GAIN_B"/>
</dbReference>
<evidence type="ECO:0000256" key="3">
    <source>
        <dbReference type="ARBA" id="ARBA00022692"/>
    </source>
</evidence>
<keyword evidence="5 9" id="KW-1133">Transmembrane helix</keyword>
<dbReference type="InterPro" id="IPR032471">
    <property type="entry name" value="AGRL2-4_GAIN_subdom_A"/>
</dbReference>
<feature type="domain" description="GAIN-B" evidence="11">
    <location>
        <begin position="384"/>
        <end position="526"/>
    </location>
</feature>
<evidence type="ECO:0000256" key="9">
    <source>
        <dbReference type="SAM" id="Phobius"/>
    </source>
</evidence>
<dbReference type="Gene3D" id="2.60.120.740">
    <property type="match status" value="1"/>
</dbReference>
<feature type="chain" id="PRO_5045897365" description="Latrophilin Cirl" evidence="10">
    <location>
        <begin position="17"/>
        <end position="659"/>
    </location>
</feature>
<comment type="similarity">
    <text evidence="2">Belongs to the G-protein coupled receptor 2 family. LN-TM7 subfamily.</text>
</comment>
<proteinExistence type="inferred from homology"/>
<keyword evidence="10" id="KW-0732">Signal</keyword>
<dbReference type="InterPro" id="IPR000203">
    <property type="entry name" value="GPS"/>
</dbReference>
<keyword evidence="7" id="KW-1015">Disulfide bond</keyword>
<feature type="compositionally biased region" description="Low complexity" evidence="8">
    <location>
        <begin position="126"/>
        <end position="139"/>
    </location>
</feature>
<dbReference type="InterPro" id="IPR036445">
    <property type="entry name" value="GPCR_2_extracell_dom_sf"/>
</dbReference>
<dbReference type="Proteomes" id="UP001235939">
    <property type="component" value="Chromosome 12"/>
</dbReference>
<feature type="domain" description="G-protein coupled receptors family 2 profile 1" evidence="12">
    <location>
        <begin position="197"/>
        <end position="253"/>
    </location>
</feature>
<feature type="domain" description="SUEL-type lectin" evidence="13">
    <location>
        <begin position="31"/>
        <end position="120"/>
    </location>
</feature>
<dbReference type="SMART" id="SM00008">
    <property type="entry name" value="HormR"/>
    <property type="match status" value="1"/>
</dbReference>
<evidence type="ECO:0000313" key="14">
    <source>
        <dbReference type="EMBL" id="UYV75235.1"/>
    </source>
</evidence>
<dbReference type="CDD" id="cd22830">
    <property type="entry name" value="Gal_Rha_Lectin_dCirl"/>
    <property type="match status" value="1"/>
</dbReference>
<evidence type="ECO:0000259" key="11">
    <source>
        <dbReference type="PROSITE" id="PS50221"/>
    </source>
</evidence>
<keyword evidence="4" id="KW-0430">Lectin</keyword>
<sequence>MPWWLVVYLAAAVVGARRLDASRLGYLTAYACEGSRLHFSCPGGQLIHVVRSNYGRFSIGTCNDNGTTGWSVDCTSHRSYYVVFQRCNTRSTCDIDASSDVFGDPCPGTYKYLEVQYQCLVDRSSTTSSTSTSPPSSTSGRPLIVVPRTIRIETTTTSTTTDMPTTTTTTTVPPPTSPTALAVESYRGYFPGGVSLCQARISRNIQWNWTLPGMSQTQPCPEGSRGVARWRCFGYEKQWSPEGPNLSGCRSLWVESLSSRLGRGEESAVRLAAELAVFSHSKHLYGGDLLRVADFCHHIVALVARKLRDLGGKRTQFLAELTELLVTSGSNIFSYQSAWADLQLEERKRVALRLIHALQLSAWMFAESHEGDFEFFKALPNIFYAVKTQVRYRSDMLIFPAPEEDSPWLQPYGETAEVSIHALHTAPTARAVFLSFRRLDELLAANETILSRVVAVYSGDRTNQRLVEPYVAVMSSGTGECAMWDETLLGWTRDQCRKLDSNGTHTRCQCGRFGLVALLAPDRSHGTHSPIRGSGDDAYKTYLTFIIAAAGLIFVVGLVFAVLFHFCRHRPSFTKGCKRPEEDQGLLLCTCPLALLNRSLPLCKCPSAVLDLREPGNPQTDWTMAAALQKIDIDPEQLLYTPKMVDNAAAAVIEMHGDI</sequence>
<keyword evidence="3 9" id="KW-0812">Transmembrane</keyword>
<evidence type="ECO:0000256" key="4">
    <source>
        <dbReference type="ARBA" id="ARBA00022734"/>
    </source>
</evidence>
<dbReference type="PANTHER" id="PTHR46780">
    <property type="entry name" value="PROTEIN EVA-1"/>
    <property type="match status" value="1"/>
</dbReference>
<organism evidence="14 15">
    <name type="scientific">Cordylochernes scorpioides</name>
    <dbReference type="NCBI Taxonomy" id="51811"/>
    <lineage>
        <taxon>Eukaryota</taxon>
        <taxon>Metazoa</taxon>
        <taxon>Ecdysozoa</taxon>
        <taxon>Arthropoda</taxon>
        <taxon>Chelicerata</taxon>
        <taxon>Arachnida</taxon>
        <taxon>Pseudoscorpiones</taxon>
        <taxon>Cheliferoidea</taxon>
        <taxon>Chernetidae</taxon>
        <taxon>Cordylochernes</taxon>
    </lineage>
</organism>
<dbReference type="PROSITE" id="PS50227">
    <property type="entry name" value="G_PROTEIN_RECEP_F2_3"/>
    <property type="match status" value="1"/>
</dbReference>
<dbReference type="Gene3D" id="4.10.1240.10">
    <property type="entry name" value="GPCR, family 2, extracellular hormone receptor domain"/>
    <property type="match status" value="1"/>
</dbReference>
<evidence type="ECO:0000313" key="15">
    <source>
        <dbReference type="Proteomes" id="UP001235939"/>
    </source>
</evidence>
<dbReference type="PROSITE" id="PS50221">
    <property type="entry name" value="GAIN_B"/>
    <property type="match status" value="1"/>
</dbReference>
<name>A0ABY6L270_9ARAC</name>
<dbReference type="EMBL" id="CP092874">
    <property type="protein sequence ID" value="UYV75235.1"/>
    <property type="molecule type" value="Genomic_DNA"/>
</dbReference>
<dbReference type="InterPro" id="IPR046338">
    <property type="entry name" value="GAIN_dom_sf"/>
</dbReference>
<gene>
    <name evidence="14" type="ORF">LAZ67_12003045</name>
</gene>
<feature type="transmembrane region" description="Helical" evidence="9">
    <location>
        <begin position="542"/>
        <end position="566"/>
    </location>
</feature>
<dbReference type="Pfam" id="PF01825">
    <property type="entry name" value="GPS"/>
    <property type="match status" value="1"/>
</dbReference>
<dbReference type="Pfam" id="PF02140">
    <property type="entry name" value="SUEL_Lectin"/>
    <property type="match status" value="1"/>
</dbReference>
<feature type="compositionally biased region" description="Low complexity" evidence="8">
    <location>
        <begin position="154"/>
        <end position="171"/>
    </location>
</feature>
<evidence type="ECO:0000256" key="2">
    <source>
        <dbReference type="ARBA" id="ARBA00010933"/>
    </source>
</evidence>
<feature type="signal peptide" evidence="10">
    <location>
        <begin position="1"/>
        <end position="16"/>
    </location>
</feature>
<reference evidence="14 15" key="1">
    <citation type="submission" date="2022-01" db="EMBL/GenBank/DDBJ databases">
        <title>A chromosomal length assembly of Cordylochernes scorpioides.</title>
        <authorList>
            <person name="Zeh D."/>
            <person name="Zeh J."/>
        </authorList>
    </citation>
    <scope>NUCLEOTIDE SEQUENCE [LARGE SCALE GENOMIC DNA]</scope>
    <source>
        <strain evidence="14">IN4F17</strain>
        <tissue evidence="14">Whole Body</tissue>
    </source>
</reference>
<evidence type="ECO:0000256" key="10">
    <source>
        <dbReference type="SAM" id="SignalP"/>
    </source>
</evidence>
<evidence type="ECO:0000256" key="7">
    <source>
        <dbReference type="ARBA" id="ARBA00023157"/>
    </source>
</evidence>
<evidence type="ECO:0000256" key="5">
    <source>
        <dbReference type="ARBA" id="ARBA00022989"/>
    </source>
</evidence>
<dbReference type="InterPro" id="IPR001879">
    <property type="entry name" value="GPCR_2_extracellular_dom"/>
</dbReference>
<accession>A0ABY6L270</accession>
<comment type="subcellular location">
    <subcellularLocation>
        <location evidence="1">Membrane</location>
    </subcellularLocation>
</comment>
<feature type="region of interest" description="Disordered" evidence="8">
    <location>
        <begin position="126"/>
        <end position="178"/>
    </location>
</feature>
<dbReference type="Gene3D" id="2.60.220.50">
    <property type="match status" value="1"/>
</dbReference>
<keyword evidence="15" id="KW-1185">Reference proteome</keyword>